<dbReference type="RefSeq" id="WP_307066086.1">
    <property type="nucleotide sequence ID" value="NZ_JAUSUP010000001.1"/>
</dbReference>
<dbReference type="EMBL" id="JAUSUP010000001">
    <property type="protein sequence ID" value="MDQ0350861.1"/>
    <property type="molecule type" value="Genomic_DNA"/>
</dbReference>
<gene>
    <name evidence="1" type="ORF">J2R98_000664</name>
</gene>
<proteinExistence type="predicted"/>
<evidence type="ECO:0000313" key="1">
    <source>
        <dbReference type="EMBL" id="MDQ0350861.1"/>
    </source>
</evidence>
<evidence type="ECO:0000313" key="2">
    <source>
        <dbReference type="Proteomes" id="UP001236723"/>
    </source>
</evidence>
<protein>
    <recommendedName>
        <fullName evidence="3">Heptaprenyl diphosphate synthase</fullName>
    </recommendedName>
</protein>
<reference evidence="1 2" key="1">
    <citation type="submission" date="2023-07" db="EMBL/GenBank/DDBJ databases">
        <title>Genomic Encyclopedia of Type Strains, Phase IV (KMG-IV): sequencing the most valuable type-strain genomes for metagenomic binning, comparative biology and taxonomic classification.</title>
        <authorList>
            <person name="Goeker M."/>
        </authorList>
    </citation>
    <scope>NUCLEOTIDE SEQUENCE [LARGE SCALE GENOMIC DNA]</scope>
    <source>
        <strain evidence="1 2">DSM 15448</strain>
    </source>
</reference>
<sequence length="203" mass="24536">MQTHFENINNFKNEFLKRYKHPYIDEALYDQVFVEGYMWYIYQLVDQKDHIIADALVNMQVSLNVHDIVDQYFNESSSQEELKDNQLKVLLGDYHSSLFYKLLSNAGLTNALYHFLPYIKRINEYKVDLLHKQFSPNEWVEQVINVYSHLFNGIAKYYEVESYEEEWLPEIKNKILSLHNYLPWFNDLVNHQQSEIKQVIEQR</sequence>
<name>A0ABU0DRA9_9BACI</name>
<keyword evidence="2" id="KW-1185">Reference proteome</keyword>
<organism evidence="1 2">
    <name type="scientific">Alkalibacillus filiformis</name>
    <dbReference type="NCBI Taxonomy" id="200990"/>
    <lineage>
        <taxon>Bacteria</taxon>
        <taxon>Bacillati</taxon>
        <taxon>Bacillota</taxon>
        <taxon>Bacilli</taxon>
        <taxon>Bacillales</taxon>
        <taxon>Bacillaceae</taxon>
        <taxon>Alkalibacillus</taxon>
    </lineage>
</organism>
<evidence type="ECO:0008006" key="3">
    <source>
        <dbReference type="Google" id="ProtNLM"/>
    </source>
</evidence>
<comment type="caution">
    <text evidence="1">The sequence shown here is derived from an EMBL/GenBank/DDBJ whole genome shotgun (WGS) entry which is preliminary data.</text>
</comment>
<accession>A0ABU0DRA9</accession>
<dbReference type="Gene3D" id="1.20.120.1450">
    <property type="match status" value="1"/>
</dbReference>
<dbReference type="InterPro" id="IPR009920">
    <property type="entry name" value="HEPPP_synth_su1"/>
</dbReference>
<dbReference type="Pfam" id="PF07307">
    <property type="entry name" value="HEPPP_synt_1"/>
    <property type="match status" value="1"/>
</dbReference>
<dbReference type="Proteomes" id="UP001236723">
    <property type="component" value="Unassembled WGS sequence"/>
</dbReference>